<gene>
    <name evidence="1" type="ORF">SAMN04488498_102539</name>
</gene>
<name>A0A1I3WX46_9HYPH</name>
<dbReference type="InterPro" id="IPR019587">
    <property type="entry name" value="Polyketide_cyclase/dehydratase"/>
</dbReference>
<proteinExistence type="predicted"/>
<protein>
    <submittedName>
        <fullName evidence="1">Polyketide cyclase / dehydrase and lipid transport</fullName>
    </submittedName>
</protein>
<dbReference type="SUPFAM" id="SSF55961">
    <property type="entry name" value="Bet v1-like"/>
    <property type="match status" value="1"/>
</dbReference>
<dbReference type="OrthoDB" id="1364128at2"/>
<dbReference type="CDD" id="cd07821">
    <property type="entry name" value="PYR_PYL_RCAR_like"/>
    <property type="match status" value="1"/>
</dbReference>
<sequence length="142" mass="15421">MASICKEVFIEAAPELVWDAVRDVGALHTRLVPGFVTDTRLEGDARIVTFASGLVVRERIVDVNDAERRLVWSVVESQPTHHNGALQVFAEGEGSRAVWIADLLPHELAPAIAAMMEQGLAAMKKALERQAAGVPRASSRKV</sequence>
<dbReference type="AlphaFoldDB" id="A0A1I3WX46"/>
<evidence type="ECO:0000313" key="2">
    <source>
        <dbReference type="Proteomes" id="UP000323300"/>
    </source>
</evidence>
<dbReference type="RefSeq" id="WP_149759228.1">
    <property type="nucleotide sequence ID" value="NZ_BSPE01000028.1"/>
</dbReference>
<accession>A0A1I3WX46</accession>
<evidence type="ECO:0000313" key="1">
    <source>
        <dbReference type="EMBL" id="SFK11729.1"/>
    </source>
</evidence>
<keyword evidence="2" id="KW-1185">Reference proteome</keyword>
<dbReference type="Pfam" id="PF10604">
    <property type="entry name" value="Polyketide_cyc2"/>
    <property type="match status" value="1"/>
</dbReference>
<reference evidence="1 2" key="1">
    <citation type="submission" date="2016-10" db="EMBL/GenBank/DDBJ databases">
        <authorList>
            <person name="Varghese N."/>
            <person name="Submissions S."/>
        </authorList>
    </citation>
    <scope>NUCLEOTIDE SEQUENCE [LARGE SCALE GENOMIC DNA]</scope>
    <source>
        <strain evidence="1 2">DSM 21822</strain>
    </source>
</reference>
<dbReference type="EMBL" id="FOSL01000002">
    <property type="protein sequence ID" value="SFK11729.1"/>
    <property type="molecule type" value="Genomic_DNA"/>
</dbReference>
<dbReference type="InterPro" id="IPR023393">
    <property type="entry name" value="START-like_dom_sf"/>
</dbReference>
<dbReference type="Gene3D" id="3.30.530.20">
    <property type="match status" value="1"/>
</dbReference>
<dbReference type="Proteomes" id="UP000323300">
    <property type="component" value="Unassembled WGS sequence"/>
</dbReference>
<organism evidence="1 2">
    <name type="scientific">Neomesorhizobium albiziae</name>
    <dbReference type="NCBI Taxonomy" id="335020"/>
    <lineage>
        <taxon>Bacteria</taxon>
        <taxon>Pseudomonadati</taxon>
        <taxon>Pseudomonadota</taxon>
        <taxon>Alphaproteobacteria</taxon>
        <taxon>Hyphomicrobiales</taxon>
        <taxon>Phyllobacteriaceae</taxon>
        <taxon>Neomesorhizobium</taxon>
    </lineage>
</organism>